<accession>A0A087BAL7</accession>
<dbReference type="Proteomes" id="UP000029052">
    <property type="component" value="Unassembled WGS sequence"/>
</dbReference>
<dbReference type="EMBL" id="JGZB01000004">
    <property type="protein sequence ID" value="KFI68067.1"/>
    <property type="molecule type" value="Genomic_DNA"/>
</dbReference>
<comment type="caution">
    <text evidence="1">The sequence shown here is derived from an EMBL/GenBank/DDBJ whole genome shotgun (WGS) entry which is preliminary data.</text>
</comment>
<dbReference type="RefSeq" id="WP_022860197.1">
    <property type="nucleotide sequence ID" value="NZ_JGZB01000004.1"/>
</dbReference>
<name>A0A087BAL7_9BIFI</name>
<protein>
    <submittedName>
        <fullName evidence="1">Uncharacterized protein</fullName>
    </submittedName>
</protein>
<sequence>MKRKLLYISALVAGIYVVVLLAASAWEYKAWTDYSMARSQNDNATQASLSVEDLAARMRASDREWKADHPYPVLLRRTAQDVNQVSIWVPATIGHARYLSGRTQDLYDNTDAHIDFVAQVSSDLCQSMVQCYAHD</sequence>
<evidence type="ECO:0000313" key="2">
    <source>
        <dbReference type="Proteomes" id="UP000029052"/>
    </source>
</evidence>
<dbReference type="STRING" id="1692.BMAGN_0014"/>
<reference evidence="1 2" key="1">
    <citation type="submission" date="2014-03" db="EMBL/GenBank/DDBJ databases">
        <title>Genomics of Bifidobacteria.</title>
        <authorList>
            <person name="Ventura M."/>
            <person name="Milani C."/>
            <person name="Lugli G.A."/>
        </authorList>
    </citation>
    <scope>NUCLEOTIDE SEQUENCE [LARGE SCALE GENOMIC DNA]</scope>
    <source>
        <strain evidence="1 2">LMG 11591</strain>
    </source>
</reference>
<keyword evidence="2" id="KW-1185">Reference proteome</keyword>
<gene>
    <name evidence="1" type="ORF">BMAGN_0014</name>
</gene>
<dbReference type="AlphaFoldDB" id="A0A087BAL7"/>
<evidence type="ECO:0000313" key="1">
    <source>
        <dbReference type="EMBL" id="KFI68067.1"/>
    </source>
</evidence>
<organism evidence="1 2">
    <name type="scientific">Bifidobacterium magnum</name>
    <dbReference type="NCBI Taxonomy" id="1692"/>
    <lineage>
        <taxon>Bacteria</taxon>
        <taxon>Bacillati</taxon>
        <taxon>Actinomycetota</taxon>
        <taxon>Actinomycetes</taxon>
        <taxon>Bifidobacteriales</taxon>
        <taxon>Bifidobacteriaceae</taxon>
        <taxon>Bifidobacterium</taxon>
    </lineage>
</organism>
<proteinExistence type="predicted"/>